<dbReference type="AlphaFoldDB" id="A0A383C3A5"/>
<evidence type="ECO:0008006" key="2">
    <source>
        <dbReference type="Google" id="ProtNLM"/>
    </source>
</evidence>
<gene>
    <name evidence="1" type="ORF">METZ01_LOCUS479761</name>
</gene>
<dbReference type="EMBL" id="UINC01205646">
    <property type="protein sequence ID" value="SVE26907.1"/>
    <property type="molecule type" value="Genomic_DNA"/>
</dbReference>
<evidence type="ECO:0000313" key="1">
    <source>
        <dbReference type="EMBL" id="SVE26907.1"/>
    </source>
</evidence>
<sequence>MVLIPEGEFTMGYNIDNDNEWGDEDEAPVH</sequence>
<proteinExistence type="predicted"/>
<accession>A0A383C3A5</accession>
<name>A0A383C3A5_9ZZZZ</name>
<reference evidence="1" key="1">
    <citation type="submission" date="2018-05" db="EMBL/GenBank/DDBJ databases">
        <authorList>
            <person name="Lanie J.A."/>
            <person name="Ng W.-L."/>
            <person name="Kazmierczak K.M."/>
            <person name="Andrzejewski T.M."/>
            <person name="Davidsen T.M."/>
            <person name="Wayne K.J."/>
            <person name="Tettelin H."/>
            <person name="Glass J.I."/>
            <person name="Rusch D."/>
            <person name="Podicherti R."/>
            <person name="Tsui H.-C.T."/>
            <person name="Winkler M.E."/>
        </authorList>
    </citation>
    <scope>NUCLEOTIDE SEQUENCE</scope>
</reference>
<protein>
    <recommendedName>
        <fullName evidence="2">Sulfatase-modifying factor enzyme domain-containing protein</fullName>
    </recommendedName>
</protein>
<organism evidence="1">
    <name type="scientific">marine metagenome</name>
    <dbReference type="NCBI Taxonomy" id="408172"/>
    <lineage>
        <taxon>unclassified sequences</taxon>
        <taxon>metagenomes</taxon>
        <taxon>ecological metagenomes</taxon>
    </lineage>
</organism>